<dbReference type="SUPFAM" id="SSF53062">
    <property type="entry name" value="PTS system fructose IIA component-like"/>
    <property type="match status" value="1"/>
</dbReference>
<dbReference type="EMBL" id="LMWW01000036">
    <property type="protein sequence ID" value="KUN81268.1"/>
    <property type="molecule type" value="Genomic_DNA"/>
</dbReference>
<proteinExistence type="predicted"/>
<protein>
    <submittedName>
        <fullName evidence="3">PTS fructose transporter subunit IIA</fullName>
    </submittedName>
</protein>
<comment type="caution">
    <text evidence="3">The sequence shown here is derived from an EMBL/GenBank/DDBJ whole genome shotgun (WGS) entry which is preliminary data.</text>
</comment>
<dbReference type="RefSeq" id="WP_055631598.1">
    <property type="nucleotide sequence ID" value="NZ_JBIRRP010000004.1"/>
</dbReference>
<dbReference type="InterPro" id="IPR036662">
    <property type="entry name" value="PTS_EIIA_man-typ_sf"/>
</dbReference>
<dbReference type="Pfam" id="PF03610">
    <property type="entry name" value="EIIA-man"/>
    <property type="match status" value="1"/>
</dbReference>
<keyword evidence="4" id="KW-1185">Reference proteome</keyword>
<dbReference type="PROSITE" id="PS51096">
    <property type="entry name" value="PTS_EIIA_TYPE_4"/>
    <property type="match status" value="1"/>
</dbReference>
<dbReference type="InterPro" id="IPR039643">
    <property type="entry name" value="DhaM"/>
</dbReference>
<name>A0A117RBB2_9ACTN</name>
<dbReference type="AlphaFoldDB" id="A0A117RBB2"/>
<dbReference type="PANTHER" id="PTHR38594:SF1">
    <property type="entry name" value="PEP-DEPENDENT DIHYDROXYACETONE KINASE, PHOSPHORYL DONOR SUBUNIT DHAM"/>
    <property type="match status" value="1"/>
</dbReference>
<dbReference type="InterPro" id="IPR004701">
    <property type="entry name" value="PTS_EIIA_man-typ"/>
</dbReference>
<dbReference type="Gene3D" id="3.40.50.510">
    <property type="entry name" value="Phosphotransferase system, mannose-type IIA component"/>
    <property type="match status" value="1"/>
</dbReference>
<evidence type="ECO:0000259" key="2">
    <source>
        <dbReference type="PROSITE" id="PS51096"/>
    </source>
</evidence>
<dbReference type="GO" id="GO:0009401">
    <property type="term" value="P:phosphoenolpyruvate-dependent sugar phosphotransferase system"/>
    <property type="evidence" value="ECO:0007669"/>
    <property type="project" value="InterPro"/>
</dbReference>
<dbReference type="GO" id="GO:0016020">
    <property type="term" value="C:membrane"/>
    <property type="evidence" value="ECO:0007669"/>
    <property type="project" value="InterPro"/>
</dbReference>
<dbReference type="PANTHER" id="PTHR38594">
    <property type="entry name" value="PEP-DEPENDENT DIHYDROXYACETONE KINASE, PHOSPHORYL DONOR SUBUNIT DHAM"/>
    <property type="match status" value="1"/>
</dbReference>
<gene>
    <name evidence="3" type="ORF">AQJ64_22945</name>
</gene>
<sequence length="136" mass="12727">MSDEKLVGIVLVSHSAAVATAVAELAKGLAGGGAAVPVAAAGGTEGGGLGTSAELVAAAAASVDRGAGVALLTDLGSAVLTVKALLAEGDELPGSARLVDAPFVEGAVAAVVTAATGADLDAVTAAASEAYAYRKV</sequence>
<dbReference type="GO" id="GO:0019563">
    <property type="term" value="P:glycerol catabolic process"/>
    <property type="evidence" value="ECO:0007669"/>
    <property type="project" value="InterPro"/>
</dbReference>
<keyword evidence="1" id="KW-0808">Transferase</keyword>
<evidence type="ECO:0000256" key="1">
    <source>
        <dbReference type="ARBA" id="ARBA00022679"/>
    </source>
</evidence>
<evidence type="ECO:0000313" key="4">
    <source>
        <dbReference type="Proteomes" id="UP000052982"/>
    </source>
</evidence>
<organism evidence="3 4">
    <name type="scientific">Streptomyces griseoruber</name>
    <dbReference type="NCBI Taxonomy" id="1943"/>
    <lineage>
        <taxon>Bacteria</taxon>
        <taxon>Bacillati</taxon>
        <taxon>Actinomycetota</taxon>
        <taxon>Actinomycetes</taxon>
        <taxon>Kitasatosporales</taxon>
        <taxon>Streptomycetaceae</taxon>
        <taxon>Streptomyces</taxon>
    </lineage>
</organism>
<dbReference type="STRING" id="1943.AQJ64_22945"/>
<accession>A0A117RBB2</accession>
<dbReference type="Proteomes" id="UP000052982">
    <property type="component" value="Unassembled WGS sequence"/>
</dbReference>
<dbReference type="OrthoDB" id="5243836at2"/>
<reference evidence="3 4" key="1">
    <citation type="submission" date="2015-10" db="EMBL/GenBank/DDBJ databases">
        <title>Draft genome sequence of Streptomyces griseoruber DSM 40281, type strain for the species Streptomyces griseoruber.</title>
        <authorList>
            <person name="Ruckert C."/>
            <person name="Winkler A."/>
            <person name="Kalinowski J."/>
            <person name="Kampfer P."/>
            <person name="Glaeser S."/>
        </authorList>
    </citation>
    <scope>NUCLEOTIDE SEQUENCE [LARGE SCALE GENOMIC DNA]</scope>
    <source>
        <strain evidence="3 4">DSM 40281</strain>
    </source>
</reference>
<evidence type="ECO:0000313" key="3">
    <source>
        <dbReference type="EMBL" id="KUN81268.1"/>
    </source>
</evidence>
<feature type="domain" description="PTS EIIA type-4" evidence="2">
    <location>
        <begin position="6"/>
        <end position="136"/>
    </location>
</feature>
<dbReference type="GO" id="GO:0047324">
    <property type="term" value="F:phosphoenolpyruvate-glycerone phosphotransferase activity"/>
    <property type="evidence" value="ECO:0007669"/>
    <property type="project" value="InterPro"/>
</dbReference>